<protein>
    <submittedName>
        <fullName evidence="1">Uncharacterized protein</fullName>
    </submittedName>
</protein>
<dbReference type="EMBL" id="CM004399">
    <property type="protein sequence ID" value="KAG8641088.1"/>
    <property type="molecule type" value="Genomic_DNA"/>
</dbReference>
<proteinExistence type="predicted"/>
<evidence type="ECO:0000313" key="1">
    <source>
        <dbReference type="EMBL" id="KAG8641088.1"/>
    </source>
</evidence>
<name>A0ACB7GNM3_MANES</name>
<organism evidence="1 2">
    <name type="scientific">Manihot esculenta</name>
    <name type="common">Cassava</name>
    <name type="synonym">Jatropha manihot</name>
    <dbReference type="NCBI Taxonomy" id="3983"/>
    <lineage>
        <taxon>Eukaryota</taxon>
        <taxon>Viridiplantae</taxon>
        <taxon>Streptophyta</taxon>
        <taxon>Embryophyta</taxon>
        <taxon>Tracheophyta</taxon>
        <taxon>Spermatophyta</taxon>
        <taxon>Magnoliopsida</taxon>
        <taxon>eudicotyledons</taxon>
        <taxon>Gunneridae</taxon>
        <taxon>Pentapetalae</taxon>
        <taxon>rosids</taxon>
        <taxon>fabids</taxon>
        <taxon>Malpighiales</taxon>
        <taxon>Euphorbiaceae</taxon>
        <taxon>Crotonoideae</taxon>
        <taxon>Manihoteae</taxon>
        <taxon>Manihot</taxon>
    </lineage>
</organism>
<evidence type="ECO:0000313" key="2">
    <source>
        <dbReference type="Proteomes" id="UP000091857"/>
    </source>
</evidence>
<sequence>MNILQPRWHFFPTEETLVASLSEFLSQRQSMTQLLKENLQVAQARMKQQADKKRTERAFEVGDWVFLKLEPYRQTSLAMRKSLKLSAKYYGPFQVIARIELVAYKLQLPPTSTIHPVFHISLLKKKIGNDIVPLQDLPVQ</sequence>
<keyword evidence="2" id="KW-1185">Reference proteome</keyword>
<gene>
    <name evidence="1" type="ORF">MANES_13G104925v8</name>
</gene>
<comment type="caution">
    <text evidence="1">The sequence shown here is derived from an EMBL/GenBank/DDBJ whole genome shotgun (WGS) entry which is preliminary data.</text>
</comment>
<reference evidence="2" key="1">
    <citation type="journal article" date="2016" name="Nat. Biotechnol.">
        <title>Sequencing wild and cultivated cassava and related species reveals extensive interspecific hybridization and genetic diversity.</title>
        <authorList>
            <person name="Bredeson J.V."/>
            <person name="Lyons J.B."/>
            <person name="Prochnik S.E."/>
            <person name="Wu G.A."/>
            <person name="Ha C.M."/>
            <person name="Edsinger-Gonzales E."/>
            <person name="Grimwood J."/>
            <person name="Schmutz J."/>
            <person name="Rabbi I.Y."/>
            <person name="Egesi C."/>
            <person name="Nauluvula P."/>
            <person name="Lebot V."/>
            <person name="Ndunguru J."/>
            <person name="Mkamilo G."/>
            <person name="Bart R.S."/>
            <person name="Setter T.L."/>
            <person name="Gleadow R.M."/>
            <person name="Kulakow P."/>
            <person name="Ferguson M.E."/>
            <person name="Rounsley S."/>
            <person name="Rokhsar D.S."/>
        </authorList>
    </citation>
    <scope>NUCLEOTIDE SEQUENCE [LARGE SCALE GENOMIC DNA]</scope>
    <source>
        <strain evidence="2">cv. AM560-2</strain>
    </source>
</reference>
<dbReference type="Proteomes" id="UP000091857">
    <property type="component" value="Chromosome 13"/>
</dbReference>
<accession>A0ACB7GNM3</accession>